<evidence type="ECO:0000256" key="3">
    <source>
        <dbReference type="ARBA" id="ARBA00022490"/>
    </source>
</evidence>
<accession>A0A210Q2Y1</accession>
<dbReference type="FunFam" id="3.90.190.10:FF:000026">
    <property type="entry name" value="tyrosine-protein phosphatase non-receptor type 9"/>
    <property type="match status" value="1"/>
</dbReference>
<dbReference type="InterPro" id="IPR036273">
    <property type="entry name" value="CRAL/TRIO_N_dom_sf"/>
</dbReference>
<dbReference type="InterPro" id="IPR016130">
    <property type="entry name" value="Tyr_Pase_AS"/>
</dbReference>
<comment type="subcellular location">
    <subcellularLocation>
        <location evidence="1">Cytoplasm</location>
    </subcellularLocation>
</comment>
<evidence type="ECO:0000256" key="9">
    <source>
        <dbReference type="ARBA" id="ARBA00069781"/>
    </source>
</evidence>
<dbReference type="Gene3D" id="1.10.8.20">
    <property type="entry name" value="N-terminal domain of phosphatidylinositol transfer protein sec14p"/>
    <property type="match status" value="1"/>
</dbReference>
<evidence type="ECO:0000256" key="10">
    <source>
        <dbReference type="SAM" id="MobiDB-lite"/>
    </source>
</evidence>
<dbReference type="PANTHER" id="PTHR19134:SF534">
    <property type="entry name" value="LD27988P"/>
    <property type="match status" value="1"/>
</dbReference>
<evidence type="ECO:0000313" key="14">
    <source>
        <dbReference type="EMBL" id="OWF43100.1"/>
    </source>
</evidence>
<dbReference type="GO" id="GO:0004725">
    <property type="term" value="F:protein tyrosine phosphatase activity"/>
    <property type="evidence" value="ECO:0007669"/>
    <property type="project" value="UniProtKB-EC"/>
</dbReference>
<proteinExistence type="inferred from homology"/>
<dbReference type="SMART" id="SM00404">
    <property type="entry name" value="PTPc_motif"/>
    <property type="match status" value="1"/>
</dbReference>
<dbReference type="GO" id="GO:0005737">
    <property type="term" value="C:cytoplasm"/>
    <property type="evidence" value="ECO:0007669"/>
    <property type="project" value="UniProtKB-SubCell"/>
</dbReference>
<dbReference type="EC" id="3.1.3.48" evidence="2"/>
<feature type="compositionally biased region" description="Basic and acidic residues" evidence="10">
    <location>
        <begin position="297"/>
        <end position="333"/>
    </location>
</feature>
<gene>
    <name evidence="14" type="ORF">KP79_PYT15523</name>
</gene>
<dbReference type="PRINTS" id="PR00700">
    <property type="entry name" value="PRTYPHPHTASE"/>
</dbReference>
<reference evidence="14 15" key="1">
    <citation type="journal article" date="2017" name="Nat. Ecol. Evol.">
        <title>Scallop genome provides insights into evolution of bilaterian karyotype and development.</title>
        <authorList>
            <person name="Wang S."/>
            <person name="Zhang J."/>
            <person name="Jiao W."/>
            <person name="Li J."/>
            <person name="Xun X."/>
            <person name="Sun Y."/>
            <person name="Guo X."/>
            <person name="Huan P."/>
            <person name="Dong B."/>
            <person name="Zhang L."/>
            <person name="Hu X."/>
            <person name="Sun X."/>
            <person name="Wang J."/>
            <person name="Zhao C."/>
            <person name="Wang Y."/>
            <person name="Wang D."/>
            <person name="Huang X."/>
            <person name="Wang R."/>
            <person name="Lv J."/>
            <person name="Li Y."/>
            <person name="Zhang Z."/>
            <person name="Liu B."/>
            <person name="Lu W."/>
            <person name="Hui Y."/>
            <person name="Liang J."/>
            <person name="Zhou Z."/>
            <person name="Hou R."/>
            <person name="Li X."/>
            <person name="Liu Y."/>
            <person name="Li H."/>
            <person name="Ning X."/>
            <person name="Lin Y."/>
            <person name="Zhao L."/>
            <person name="Xing Q."/>
            <person name="Dou J."/>
            <person name="Li Y."/>
            <person name="Mao J."/>
            <person name="Guo H."/>
            <person name="Dou H."/>
            <person name="Li T."/>
            <person name="Mu C."/>
            <person name="Jiang W."/>
            <person name="Fu Q."/>
            <person name="Fu X."/>
            <person name="Miao Y."/>
            <person name="Liu J."/>
            <person name="Yu Q."/>
            <person name="Li R."/>
            <person name="Liao H."/>
            <person name="Li X."/>
            <person name="Kong Y."/>
            <person name="Jiang Z."/>
            <person name="Chourrout D."/>
            <person name="Li R."/>
            <person name="Bao Z."/>
        </authorList>
    </citation>
    <scope>NUCLEOTIDE SEQUENCE [LARGE SCALE GENOMIC DNA]</scope>
    <source>
        <strain evidence="14 15">PY_sf001</strain>
    </source>
</reference>
<dbReference type="PROSITE" id="PS50056">
    <property type="entry name" value="TYR_PHOSPHATASE_2"/>
    <property type="match status" value="1"/>
</dbReference>
<dbReference type="SMART" id="SM00516">
    <property type="entry name" value="SEC14"/>
    <property type="match status" value="1"/>
</dbReference>
<dbReference type="FunFam" id="3.40.525.10:FF:000005">
    <property type="entry name" value="Tyrosine-protein phosphatase non-receptor type 9"/>
    <property type="match status" value="1"/>
</dbReference>
<dbReference type="InterPro" id="IPR000387">
    <property type="entry name" value="Tyr_Pase_dom"/>
</dbReference>
<feature type="compositionally biased region" description="Polar residues" evidence="10">
    <location>
        <begin position="359"/>
        <end position="372"/>
    </location>
</feature>
<dbReference type="InterPro" id="IPR003595">
    <property type="entry name" value="Tyr_Pase_cat"/>
</dbReference>
<evidence type="ECO:0000259" key="12">
    <source>
        <dbReference type="PROSITE" id="PS50056"/>
    </source>
</evidence>
<organism evidence="14 15">
    <name type="scientific">Mizuhopecten yessoensis</name>
    <name type="common">Japanese scallop</name>
    <name type="synonym">Patinopecten yessoensis</name>
    <dbReference type="NCBI Taxonomy" id="6573"/>
    <lineage>
        <taxon>Eukaryota</taxon>
        <taxon>Metazoa</taxon>
        <taxon>Spiralia</taxon>
        <taxon>Lophotrochozoa</taxon>
        <taxon>Mollusca</taxon>
        <taxon>Bivalvia</taxon>
        <taxon>Autobranchia</taxon>
        <taxon>Pteriomorphia</taxon>
        <taxon>Pectinida</taxon>
        <taxon>Pectinoidea</taxon>
        <taxon>Pectinidae</taxon>
        <taxon>Mizuhopecten</taxon>
    </lineage>
</organism>
<keyword evidence="5" id="KW-0904">Protein phosphatase</keyword>
<keyword evidence="15" id="KW-1185">Reference proteome</keyword>
<dbReference type="Gene3D" id="3.40.525.10">
    <property type="entry name" value="CRAL-TRIO lipid binding domain"/>
    <property type="match status" value="1"/>
</dbReference>
<evidence type="ECO:0000313" key="15">
    <source>
        <dbReference type="Proteomes" id="UP000242188"/>
    </source>
</evidence>
<dbReference type="Proteomes" id="UP000242188">
    <property type="component" value="Unassembled WGS sequence"/>
</dbReference>
<name>A0A210Q2Y1_MIZYE</name>
<keyword evidence="3" id="KW-0963">Cytoplasm</keyword>
<dbReference type="InterPro" id="IPR029021">
    <property type="entry name" value="Prot-tyrosine_phosphatase-like"/>
</dbReference>
<feature type="region of interest" description="Disordered" evidence="10">
    <location>
        <begin position="297"/>
        <end position="398"/>
    </location>
</feature>
<sequence length="714" mass="81686">MRMASCGGLSAEEEREVNSFLERVNKLREEEKKDAIPKNTAVKFLMARKFDRQRALELYLNHESTRRRESLINIYPLDDYLKQELNTEKLTILPGRDRHGAAIALFTARLHTPACTSTQLVLKGLIYQLDAALESQETQRHGLVFIYDMTESKYNHFDYELSKKILNMLKGGYPARLKKVLIVTAPLWFKAPFKILRLFVREKLRDRVYTVSLSQLTQHIPKESLPRQLGGIAPDTHAPWLLMCANVTANQNADIDSYFSACKKNVERNSRGSVSRRSLSSDMSDTLLISDIDSEESKETINEKHNCEDKEKEVQINGDEKAEKEVTVEKEDSCVNNSGKRRRESDPILESGSVKKTVDSSMDYNNSETMDQNLEIPKKKRPLSGSSNNMIEDSVHRSETGGLTLDELAEHCRQLKRKGMYQEYALIKLEPPSGTFTVSKAKYNLPKNRYSDVLCFDHSRVRLPVKEADPSSDYINANYMDGYMQKQAYISTQGPLPKTFGDFWRMVWHCQVMVIVMTTKAIERGRLKCGQYWPVEEDAEETCDEFLIINTGTEQHQDYTVTGLFLHNTKTDESRHLTHLQFTSWPDYGVPSSAAAFLDFLHRVRSCQADATARLGNAWQDHPLGPPMLVHCSAGIGRTGTFMTIDICLRKLEDIGRVDVQETVRRIRSQRAFSIQMPDQYVFCHLGLIEHAMRQGKLQEIDWTGFDESDSESD</sequence>
<feature type="domain" description="CRAL-TRIO" evidence="13">
    <location>
        <begin position="81"/>
        <end position="237"/>
    </location>
</feature>
<dbReference type="InterPro" id="IPR036865">
    <property type="entry name" value="CRAL-TRIO_dom_sf"/>
</dbReference>
<evidence type="ECO:0000259" key="13">
    <source>
        <dbReference type="PROSITE" id="PS50191"/>
    </source>
</evidence>
<dbReference type="PROSITE" id="PS00383">
    <property type="entry name" value="TYR_PHOSPHATASE_1"/>
    <property type="match status" value="1"/>
</dbReference>
<evidence type="ECO:0000256" key="8">
    <source>
        <dbReference type="ARBA" id="ARBA00060781"/>
    </source>
</evidence>
<dbReference type="InterPro" id="IPR000242">
    <property type="entry name" value="PTP_cat"/>
</dbReference>
<evidence type="ECO:0000256" key="2">
    <source>
        <dbReference type="ARBA" id="ARBA00013064"/>
    </source>
</evidence>
<comment type="similarity">
    <text evidence="8">Belongs to the protein-tyrosine phosphatase family. Non-receptor class 3 subfamily.</text>
</comment>
<protein>
    <recommendedName>
        <fullName evidence="9">Tyrosine-protein phosphatase non-receptor type 9</fullName>
        <ecNumber evidence="2">3.1.3.48</ecNumber>
    </recommendedName>
</protein>
<dbReference type="SUPFAM" id="SSF52087">
    <property type="entry name" value="CRAL/TRIO domain"/>
    <property type="match status" value="1"/>
</dbReference>
<dbReference type="OrthoDB" id="10051650at2759"/>
<keyword evidence="4" id="KW-0378">Hydrolase</keyword>
<keyword evidence="6" id="KW-0007">Acetylation</keyword>
<dbReference type="PROSITE" id="PS50191">
    <property type="entry name" value="CRAL_TRIO"/>
    <property type="match status" value="1"/>
</dbReference>
<dbReference type="SUPFAM" id="SSF52799">
    <property type="entry name" value="(Phosphotyrosine protein) phosphatases II"/>
    <property type="match status" value="1"/>
</dbReference>
<evidence type="ECO:0000256" key="7">
    <source>
        <dbReference type="ARBA" id="ARBA00055430"/>
    </source>
</evidence>
<dbReference type="PANTHER" id="PTHR19134">
    <property type="entry name" value="RECEPTOR-TYPE TYROSINE-PROTEIN PHOSPHATASE"/>
    <property type="match status" value="1"/>
</dbReference>
<dbReference type="Gene3D" id="3.90.190.10">
    <property type="entry name" value="Protein tyrosine phosphatase superfamily"/>
    <property type="match status" value="1"/>
</dbReference>
<dbReference type="Pfam" id="PF00102">
    <property type="entry name" value="Y_phosphatase"/>
    <property type="match status" value="1"/>
</dbReference>
<comment type="caution">
    <text evidence="14">The sequence shown here is derived from an EMBL/GenBank/DDBJ whole genome shotgun (WGS) entry which is preliminary data.</text>
</comment>
<evidence type="ECO:0000256" key="4">
    <source>
        <dbReference type="ARBA" id="ARBA00022801"/>
    </source>
</evidence>
<evidence type="ECO:0000256" key="5">
    <source>
        <dbReference type="ARBA" id="ARBA00022912"/>
    </source>
</evidence>
<evidence type="ECO:0000256" key="1">
    <source>
        <dbReference type="ARBA" id="ARBA00004496"/>
    </source>
</evidence>
<dbReference type="SUPFAM" id="SSF46938">
    <property type="entry name" value="CRAL/TRIO N-terminal domain"/>
    <property type="match status" value="1"/>
</dbReference>
<dbReference type="InterPro" id="IPR050348">
    <property type="entry name" value="Protein-Tyr_Phosphatase"/>
</dbReference>
<evidence type="ECO:0000259" key="11">
    <source>
        <dbReference type="PROSITE" id="PS50055"/>
    </source>
</evidence>
<dbReference type="PROSITE" id="PS50055">
    <property type="entry name" value="TYR_PHOSPHATASE_PTP"/>
    <property type="match status" value="1"/>
</dbReference>
<feature type="domain" description="Tyrosine specific protein phosphatases" evidence="12">
    <location>
        <begin position="598"/>
        <end position="682"/>
    </location>
</feature>
<dbReference type="Pfam" id="PF00650">
    <property type="entry name" value="CRAL_TRIO"/>
    <property type="match status" value="1"/>
</dbReference>
<dbReference type="InterPro" id="IPR001251">
    <property type="entry name" value="CRAL-TRIO_dom"/>
</dbReference>
<dbReference type="CDD" id="cd00170">
    <property type="entry name" value="SEC14"/>
    <property type="match status" value="1"/>
</dbReference>
<dbReference type="STRING" id="6573.A0A210Q2Y1"/>
<comment type="function">
    <text evidence="7">Protein-tyrosine phosphatase that could participate in the transfer of hydrophobic ligands or in functions of the Golgi apparatus.</text>
</comment>
<dbReference type="SMART" id="SM00194">
    <property type="entry name" value="PTPc"/>
    <property type="match status" value="1"/>
</dbReference>
<evidence type="ECO:0000256" key="6">
    <source>
        <dbReference type="ARBA" id="ARBA00022990"/>
    </source>
</evidence>
<dbReference type="AlphaFoldDB" id="A0A210Q2Y1"/>
<dbReference type="EMBL" id="NEDP02005166">
    <property type="protein sequence ID" value="OWF43100.1"/>
    <property type="molecule type" value="Genomic_DNA"/>
</dbReference>
<dbReference type="CDD" id="cd14543">
    <property type="entry name" value="PTPc-N9"/>
    <property type="match status" value="1"/>
</dbReference>
<feature type="domain" description="Tyrosine-protein phosphatase" evidence="11">
    <location>
        <begin position="420"/>
        <end position="691"/>
    </location>
</feature>